<dbReference type="InterPro" id="IPR011856">
    <property type="entry name" value="tRNA_endonuc-like_dom_sf"/>
</dbReference>
<sequence length="191" mass="22318">MRANTFNTGIASEYLILSKLYRLELEAYISQGNKKSVDIRVIKENGETLSIDVKAVRGYSSLVVNNVVPKENHFLVFVIYNNKFEDLNSHPDIFIVPSQKICEPLVSTFKKEKRIMKGKLAEYKDKWNLLTDRTYEMEFEETAEQKIIADFNAVLQLRKLKYNRERICEHLSINEDELTDLEIEYNKITGN</sequence>
<accession>A0A9X4MXC4</accession>
<dbReference type="EMBL" id="JANCMU010000002">
    <property type="protein sequence ID" value="MDG4945724.1"/>
    <property type="molecule type" value="Genomic_DNA"/>
</dbReference>
<dbReference type="RefSeq" id="WP_304420289.1">
    <property type="nucleotide sequence ID" value="NZ_JANCMU010000002.1"/>
</dbReference>
<proteinExistence type="predicted"/>
<dbReference type="Proteomes" id="UP001152599">
    <property type="component" value="Unassembled WGS sequence"/>
</dbReference>
<organism evidence="1 2">
    <name type="scientific">Profundicola chukchiensis</name>
    <dbReference type="NCBI Taxonomy" id="2961959"/>
    <lineage>
        <taxon>Bacteria</taxon>
        <taxon>Pseudomonadati</taxon>
        <taxon>Bacteroidota</taxon>
        <taxon>Flavobacteriia</taxon>
        <taxon>Flavobacteriales</taxon>
        <taxon>Weeksellaceae</taxon>
        <taxon>Profundicola</taxon>
    </lineage>
</organism>
<dbReference type="GO" id="GO:0003676">
    <property type="term" value="F:nucleic acid binding"/>
    <property type="evidence" value="ECO:0007669"/>
    <property type="project" value="InterPro"/>
</dbReference>
<protein>
    <recommendedName>
        <fullName evidence="3">PD(D/E)XK endonuclease domain-containing protein</fullName>
    </recommendedName>
</protein>
<dbReference type="AlphaFoldDB" id="A0A9X4MXC4"/>
<evidence type="ECO:0000313" key="2">
    <source>
        <dbReference type="Proteomes" id="UP001152599"/>
    </source>
</evidence>
<evidence type="ECO:0008006" key="3">
    <source>
        <dbReference type="Google" id="ProtNLM"/>
    </source>
</evidence>
<gene>
    <name evidence="1" type="ORF">NMK71_04800</name>
</gene>
<evidence type="ECO:0000313" key="1">
    <source>
        <dbReference type="EMBL" id="MDG4945724.1"/>
    </source>
</evidence>
<name>A0A9X4MXC4_9FLAO</name>
<reference evidence="1" key="1">
    <citation type="submission" date="2022-07" db="EMBL/GenBank/DDBJ databases">
        <title>Description and genome-wide analysis of Profundicola chukchiensis gen. nov., sp. nov., marine bacteria isolated from bottom sediments of the Chukchi Sea.</title>
        <authorList>
            <person name="Romanenko L."/>
            <person name="Otstavnykh N."/>
            <person name="Kurilenko V."/>
            <person name="Eremeev V."/>
            <person name="Velansky P."/>
            <person name="Mikhailov V."/>
            <person name="Isaeva M."/>
        </authorList>
    </citation>
    <scope>NUCLEOTIDE SEQUENCE</scope>
    <source>
        <strain evidence="1">KMM 9713</strain>
    </source>
</reference>
<comment type="caution">
    <text evidence="1">The sequence shown here is derived from an EMBL/GenBank/DDBJ whole genome shotgun (WGS) entry which is preliminary data.</text>
</comment>
<dbReference type="Gene3D" id="3.40.1350.10">
    <property type="match status" value="1"/>
</dbReference>
<keyword evidence="2" id="KW-1185">Reference proteome</keyword>